<evidence type="ECO:0000256" key="8">
    <source>
        <dbReference type="ARBA" id="ARBA00022723"/>
    </source>
</evidence>
<dbReference type="InterPro" id="IPR026019">
    <property type="entry name" value="Ribul_P_3_epim"/>
</dbReference>
<dbReference type="CDD" id="cd00429">
    <property type="entry name" value="RPE"/>
    <property type="match status" value="1"/>
</dbReference>
<dbReference type="GO" id="GO:0019323">
    <property type="term" value="P:pentose catabolic process"/>
    <property type="evidence" value="ECO:0007669"/>
    <property type="project" value="UniProtKB-UniRule"/>
</dbReference>
<comment type="caution">
    <text evidence="10">Lacks conserved residue(s) required for the propagation of feature annotation.</text>
</comment>
<comment type="cofactor">
    <cofactor evidence="3">
        <name>Co(2+)</name>
        <dbReference type="ChEBI" id="CHEBI:48828"/>
    </cofactor>
</comment>
<comment type="cofactor">
    <cofactor evidence="4">
        <name>Zn(2+)</name>
        <dbReference type="ChEBI" id="CHEBI:29105"/>
    </cofactor>
</comment>
<name>A0A8J6LLF3_9FIRM</name>
<feature type="binding site" evidence="14">
    <location>
        <position position="177"/>
    </location>
    <ligand>
        <name>substrate</name>
    </ligand>
</feature>
<feature type="active site" description="Proton acceptor" evidence="10 12">
    <location>
        <position position="35"/>
    </location>
</feature>
<keyword evidence="13" id="KW-0862">Zinc</keyword>
<evidence type="ECO:0000256" key="3">
    <source>
        <dbReference type="ARBA" id="ARBA00001941"/>
    </source>
</evidence>
<reference evidence="15" key="1">
    <citation type="submission" date="2020-06" db="EMBL/GenBank/DDBJ databases">
        <title>Novel chitinolytic bacterium.</title>
        <authorList>
            <person name="Ungkulpasvich U."/>
            <person name="Kosugi A."/>
            <person name="Uke A."/>
        </authorList>
    </citation>
    <scope>NUCLEOTIDE SEQUENCE</scope>
    <source>
        <strain evidence="15">UUS1-1</strain>
    </source>
</reference>
<evidence type="ECO:0000313" key="16">
    <source>
        <dbReference type="Proteomes" id="UP000657177"/>
    </source>
</evidence>
<evidence type="ECO:0000256" key="6">
    <source>
        <dbReference type="ARBA" id="ARBA00009541"/>
    </source>
</evidence>
<comment type="caution">
    <text evidence="15">The sequence shown here is derived from an EMBL/GenBank/DDBJ whole genome shotgun (WGS) entry which is preliminary data.</text>
</comment>
<dbReference type="Proteomes" id="UP000657177">
    <property type="component" value="Unassembled WGS sequence"/>
</dbReference>
<feature type="binding site" evidence="10 13">
    <location>
        <position position="33"/>
    </location>
    <ligand>
        <name>a divalent metal cation</name>
        <dbReference type="ChEBI" id="CHEBI:60240"/>
    </ligand>
</feature>
<gene>
    <name evidence="10 15" type="primary">rpe</name>
    <name evidence="15" type="ORF">G5B42_00520</name>
</gene>
<comment type="cofactor">
    <cofactor evidence="5">
        <name>Fe(2+)</name>
        <dbReference type="ChEBI" id="CHEBI:29033"/>
    </cofactor>
</comment>
<feature type="binding site" evidence="10 14">
    <location>
        <begin position="142"/>
        <end position="145"/>
    </location>
    <ligand>
        <name>substrate</name>
    </ligand>
</feature>
<keyword evidence="13" id="KW-0170">Cobalt</keyword>
<keyword evidence="10 11" id="KW-0119">Carbohydrate metabolism</keyword>
<feature type="binding site" evidence="14">
    <location>
        <begin position="197"/>
        <end position="198"/>
    </location>
    <ligand>
        <name>substrate</name>
    </ligand>
</feature>
<evidence type="ECO:0000256" key="14">
    <source>
        <dbReference type="PIRSR" id="PIRSR001461-3"/>
    </source>
</evidence>
<feature type="binding site" evidence="10 14">
    <location>
        <position position="10"/>
    </location>
    <ligand>
        <name>substrate</name>
    </ligand>
</feature>
<comment type="cofactor">
    <cofactor evidence="10 13">
        <name>a divalent metal cation</name>
        <dbReference type="ChEBI" id="CHEBI:60240"/>
    </cofactor>
    <text evidence="10 13">Binds 1 divalent metal cation per subunit.</text>
</comment>
<evidence type="ECO:0000256" key="13">
    <source>
        <dbReference type="PIRSR" id="PIRSR001461-2"/>
    </source>
</evidence>
<keyword evidence="8 10" id="KW-0479">Metal-binding</keyword>
<dbReference type="HAMAP" id="MF_02227">
    <property type="entry name" value="RPE"/>
    <property type="match status" value="1"/>
</dbReference>
<dbReference type="InterPro" id="IPR000056">
    <property type="entry name" value="Ribul_P_3_epim-like"/>
</dbReference>
<dbReference type="EC" id="5.1.3.1" evidence="7 10"/>
<comment type="catalytic activity">
    <reaction evidence="1 10 11">
        <text>D-ribulose 5-phosphate = D-xylulose 5-phosphate</text>
        <dbReference type="Rhea" id="RHEA:13677"/>
        <dbReference type="ChEBI" id="CHEBI:57737"/>
        <dbReference type="ChEBI" id="CHEBI:58121"/>
        <dbReference type="EC" id="5.1.3.1"/>
    </reaction>
</comment>
<accession>A0A8J6LLF3</accession>
<feature type="binding site" evidence="10 14">
    <location>
        <position position="66"/>
    </location>
    <ligand>
        <name>substrate</name>
    </ligand>
</feature>
<evidence type="ECO:0000256" key="10">
    <source>
        <dbReference type="HAMAP-Rule" id="MF_02227"/>
    </source>
</evidence>
<feature type="binding site" evidence="10 13">
    <location>
        <position position="35"/>
    </location>
    <ligand>
        <name>a divalent metal cation</name>
        <dbReference type="ChEBI" id="CHEBI:60240"/>
    </ligand>
</feature>
<dbReference type="GO" id="GO:0004750">
    <property type="term" value="F:D-ribulose-phosphate 3-epimerase activity"/>
    <property type="evidence" value="ECO:0007669"/>
    <property type="project" value="UniProtKB-UniRule"/>
</dbReference>
<dbReference type="NCBIfam" id="TIGR01163">
    <property type="entry name" value="rpe"/>
    <property type="match status" value="1"/>
</dbReference>
<evidence type="ECO:0000256" key="5">
    <source>
        <dbReference type="ARBA" id="ARBA00001954"/>
    </source>
</evidence>
<feature type="binding site" evidence="10 13">
    <location>
        <position position="175"/>
    </location>
    <ligand>
        <name>a divalent metal cation</name>
        <dbReference type="ChEBI" id="CHEBI:60240"/>
    </ligand>
</feature>
<organism evidence="15 16">
    <name type="scientific">Capillibacterium thermochitinicola</name>
    <dbReference type="NCBI Taxonomy" id="2699427"/>
    <lineage>
        <taxon>Bacteria</taxon>
        <taxon>Bacillati</taxon>
        <taxon>Bacillota</taxon>
        <taxon>Capillibacterium</taxon>
    </lineage>
</organism>
<dbReference type="NCBIfam" id="NF004076">
    <property type="entry name" value="PRK05581.1-4"/>
    <property type="match status" value="1"/>
</dbReference>
<dbReference type="PIRSF" id="PIRSF001461">
    <property type="entry name" value="RPE"/>
    <property type="match status" value="1"/>
</dbReference>
<feature type="active site" description="Proton donor" evidence="10 12">
    <location>
        <position position="175"/>
    </location>
</feature>
<dbReference type="FunFam" id="3.20.20.70:FF:000004">
    <property type="entry name" value="Ribulose-phosphate 3-epimerase"/>
    <property type="match status" value="1"/>
</dbReference>
<comment type="similarity">
    <text evidence="6 10 11">Belongs to the ribulose-phosphate 3-epimerase family.</text>
</comment>
<feature type="binding site" evidence="10 13">
    <location>
        <position position="66"/>
    </location>
    <ligand>
        <name>a divalent metal cation</name>
        <dbReference type="ChEBI" id="CHEBI:60240"/>
    </ligand>
</feature>
<dbReference type="GO" id="GO:0006098">
    <property type="term" value="P:pentose-phosphate shunt"/>
    <property type="evidence" value="ECO:0007669"/>
    <property type="project" value="UniProtKB-UniRule"/>
</dbReference>
<dbReference type="Gene3D" id="3.20.20.70">
    <property type="entry name" value="Aldolase class I"/>
    <property type="match status" value="1"/>
</dbReference>
<dbReference type="SUPFAM" id="SSF51366">
    <property type="entry name" value="Ribulose-phoshate binding barrel"/>
    <property type="match status" value="1"/>
</dbReference>
<keyword evidence="9 10" id="KW-0413">Isomerase</keyword>
<sequence>MIAGIEVAPSILNADFADLRAEVAKVATADWLHLDIMDGHFVPNLSFGPAVAKALRPYSKLPFEAHLMVTNPEVYIQPFKEAGVARVLVHPEGTLHLHRLVQQIKASGLEAGVALNPATPLSMIDLVLPELSIVLIMTVNPGFGGQSLIRGVLPKIQQLRQRVNADGINCRIGVDGGINQTTAAEVVAAGADFIVAGTYIFRNQEAPAQVIATLKQLGAAKIAD</sequence>
<protein>
    <recommendedName>
        <fullName evidence="7 10">Ribulose-phosphate 3-epimerase</fullName>
        <ecNumber evidence="7 10">5.1.3.1</ecNumber>
    </recommendedName>
</protein>
<evidence type="ECO:0000256" key="12">
    <source>
        <dbReference type="PIRSR" id="PIRSR001461-1"/>
    </source>
</evidence>
<dbReference type="PROSITE" id="PS01085">
    <property type="entry name" value="RIBUL_P_3_EPIMER_1"/>
    <property type="match status" value="1"/>
</dbReference>
<comment type="function">
    <text evidence="10">Catalyzes the reversible epimerization of D-ribulose 5-phosphate to D-xylulose 5-phosphate.</text>
</comment>
<dbReference type="InterPro" id="IPR013785">
    <property type="entry name" value="Aldolase_TIM"/>
</dbReference>
<keyword evidence="13" id="KW-0464">Manganese</keyword>
<evidence type="ECO:0000256" key="9">
    <source>
        <dbReference type="ARBA" id="ARBA00023235"/>
    </source>
</evidence>
<dbReference type="InterPro" id="IPR011060">
    <property type="entry name" value="RibuloseP-bd_barrel"/>
</dbReference>
<keyword evidence="16" id="KW-1185">Reference proteome</keyword>
<dbReference type="AlphaFoldDB" id="A0A8J6LLF3"/>
<evidence type="ECO:0000256" key="4">
    <source>
        <dbReference type="ARBA" id="ARBA00001947"/>
    </source>
</evidence>
<evidence type="ECO:0000313" key="15">
    <source>
        <dbReference type="EMBL" id="MBA2132048.1"/>
    </source>
</evidence>
<comment type="cofactor">
    <cofactor evidence="2">
        <name>Mn(2+)</name>
        <dbReference type="ChEBI" id="CHEBI:29035"/>
    </cofactor>
</comment>
<comment type="pathway">
    <text evidence="10">Carbohydrate degradation.</text>
</comment>
<evidence type="ECO:0000256" key="2">
    <source>
        <dbReference type="ARBA" id="ARBA00001936"/>
    </source>
</evidence>
<dbReference type="PANTHER" id="PTHR11749">
    <property type="entry name" value="RIBULOSE-5-PHOSPHATE-3-EPIMERASE"/>
    <property type="match status" value="1"/>
</dbReference>
<dbReference type="GO" id="GO:0046872">
    <property type="term" value="F:metal ion binding"/>
    <property type="evidence" value="ECO:0007669"/>
    <property type="project" value="UniProtKB-UniRule"/>
</dbReference>
<evidence type="ECO:0000256" key="1">
    <source>
        <dbReference type="ARBA" id="ARBA00001782"/>
    </source>
</evidence>
<dbReference type="EMBL" id="JAAKDE010000001">
    <property type="protein sequence ID" value="MBA2132048.1"/>
    <property type="molecule type" value="Genomic_DNA"/>
</dbReference>
<feature type="binding site" evidence="10">
    <location>
        <begin position="175"/>
        <end position="177"/>
    </location>
    <ligand>
        <name>substrate</name>
    </ligand>
</feature>
<dbReference type="GO" id="GO:0005737">
    <property type="term" value="C:cytoplasm"/>
    <property type="evidence" value="ECO:0007669"/>
    <property type="project" value="UniProtKB-ARBA"/>
</dbReference>
<proteinExistence type="inferred from homology"/>
<evidence type="ECO:0000256" key="7">
    <source>
        <dbReference type="ARBA" id="ARBA00013188"/>
    </source>
</evidence>
<evidence type="ECO:0000256" key="11">
    <source>
        <dbReference type="PIRNR" id="PIRNR001461"/>
    </source>
</evidence>
<dbReference type="Pfam" id="PF00834">
    <property type="entry name" value="Ribul_P_3_epim"/>
    <property type="match status" value="1"/>
</dbReference>
<dbReference type="RefSeq" id="WP_181338482.1">
    <property type="nucleotide sequence ID" value="NZ_JAAKDE010000001.1"/>
</dbReference>